<reference evidence="1 2" key="1">
    <citation type="submission" date="2013-08" db="EMBL/GenBank/DDBJ databases">
        <authorList>
            <person name="Durkin A.S."/>
            <person name="Haft D.R."/>
            <person name="McCorrison J."/>
            <person name="Torralba M."/>
            <person name="Gillis M."/>
            <person name="Haft D.H."/>
            <person name="Methe B."/>
            <person name="Sutton G."/>
            <person name="Nelson K.E."/>
        </authorList>
    </citation>
    <scope>NUCLEOTIDE SEQUENCE [LARGE SCALE GENOMIC DNA]</scope>
    <source>
        <strain evidence="1 2">F0067</strain>
    </source>
</reference>
<accession>U2NJE4</accession>
<organism evidence="1 2">
    <name type="scientific">Segatella baroniae F0067</name>
    <dbReference type="NCBI Taxonomy" id="1115809"/>
    <lineage>
        <taxon>Bacteria</taxon>
        <taxon>Pseudomonadati</taxon>
        <taxon>Bacteroidota</taxon>
        <taxon>Bacteroidia</taxon>
        <taxon>Bacteroidales</taxon>
        <taxon>Prevotellaceae</taxon>
        <taxon>Segatella</taxon>
    </lineage>
</organism>
<proteinExistence type="predicted"/>
<sequence>MAISLSVSWRVVHAPNKVRTKQNNKCLMLLSCLLFTKIHYFA</sequence>
<name>U2NJE4_9BACT</name>
<evidence type="ECO:0000313" key="2">
    <source>
        <dbReference type="Proteomes" id="UP000016648"/>
    </source>
</evidence>
<dbReference type="AlphaFoldDB" id="U2NJE4"/>
<protein>
    <submittedName>
        <fullName evidence="1">Uncharacterized protein</fullName>
    </submittedName>
</protein>
<comment type="caution">
    <text evidence="1">The sequence shown here is derived from an EMBL/GenBank/DDBJ whole genome shotgun (WGS) entry which is preliminary data.</text>
</comment>
<gene>
    <name evidence="1" type="ORF">HMPREF9135_2277</name>
</gene>
<keyword evidence="2" id="KW-1185">Reference proteome</keyword>
<dbReference type="EMBL" id="AWEY01000043">
    <property type="protein sequence ID" value="ERK38240.1"/>
    <property type="molecule type" value="Genomic_DNA"/>
</dbReference>
<evidence type="ECO:0000313" key="1">
    <source>
        <dbReference type="EMBL" id="ERK38240.1"/>
    </source>
</evidence>
<dbReference type="Proteomes" id="UP000016648">
    <property type="component" value="Unassembled WGS sequence"/>
</dbReference>